<gene>
    <name evidence="1" type="ORF">NM208_g6840</name>
</gene>
<dbReference type="EMBL" id="JANRMS010000662">
    <property type="protein sequence ID" value="KAJ3536145.1"/>
    <property type="molecule type" value="Genomic_DNA"/>
</dbReference>
<accession>A0ACC1SBH3</accession>
<comment type="caution">
    <text evidence="1">The sequence shown here is derived from an EMBL/GenBank/DDBJ whole genome shotgun (WGS) entry which is preliminary data.</text>
</comment>
<proteinExistence type="predicted"/>
<sequence>MEPPDDHDPSSPSPEPMRVLGRRQAPRAMPFYLYCLLFFSILILPIFVTILIFIWALTVCRRRNAIREAPAVKNPESRLHESLASLPFLDAGQTHVYAPELEAYHKAEERRLSRRLDLLELLDNNEGGKLEPLIKQRNEAKDKMVNHQKALRLQEMLLEDSVRLPLMRAELKQSTREFVDVDAKIKHVVHELYRVKRERVAVCGQREDVLLASDRELLATIMYPDVQ</sequence>
<organism evidence="1 2">
    <name type="scientific">Fusarium decemcellulare</name>
    <dbReference type="NCBI Taxonomy" id="57161"/>
    <lineage>
        <taxon>Eukaryota</taxon>
        <taxon>Fungi</taxon>
        <taxon>Dikarya</taxon>
        <taxon>Ascomycota</taxon>
        <taxon>Pezizomycotina</taxon>
        <taxon>Sordariomycetes</taxon>
        <taxon>Hypocreomycetidae</taxon>
        <taxon>Hypocreales</taxon>
        <taxon>Nectriaceae</taxon>
        <taxon>Fusarium</taxon>
        <taxon>Fusarium decemcellulare species complex</taxon>
    </lineage>
</organism>
<name>A0ACC1SBH3_9HYPO</name>
<protein>
    <submittedName>
        <fullName evidence="1">Uncharacterized protein</fullName>
    </submittedName>
</protein>
<reference evidence="1" key="1">
    <citation type="submission" date="2022-08" db="EMBL/GenBank/DDBJ databases">
        <title>Genome Sequence of Fusarium decemcellulare.</title>
        <authorList>
            <person name="Buettner E."/>
        </authorList>
    </citation>
    <scope>NUCLEOTIDE SEQUENCE</scope>
    <source>
        <strain evidence="1">Babe19</strain>
    </source>
</reference>
<dbReference type="Proteomes" id="UP001148629">
    <property type="component" value="Unassembled WGS sequence"/>
</dbReference>
<keyword evidence="2" id="KW-1185">Reference proteome</keyword>
<evidence type="ECO:0000313" key="1">
    <source>
        <dbReference type="EMBL" id="KAJ3536145.1"/>
    </source>
</evidence>
<evidence type="ECO:0000313" key="2">
    <source>
        <dbReference type="Proteomes" id="UP001148629"/>
    </source>
</evidence>